<evidence type="ECO:0008006" key="4">
    <source>
        <dbReference type="Google" id="ProtNLM"/>
    </source>
</evidence>
<evidence type="ECO:0000313" key="2">
    <source>
        <dbReference type="EMBL" id="CAK9253550.1"/>
    </source>
</evidence>
<protein>
    <recommendedName>
        <fullName evidence="4">Injection protein</fullName>
    </recommendedName>
</protein>
<gene>
    <name evidence="2" type="ORF">CSSPJE1EN1_LOCUS28928</name>
</gene>
<sequence length="674" mass="72546">MPSEPSQETSTSDDPLIQKYLARGAQLETLGDQPAATQTPEQTNNHSQPVMPPSISGLYRAFDSLPRERKQEMLNDALRIAIKAPSAAAGSLLDFFSTMPINAAVDAINGLADTDIPHAKSFSQKAEEGIDSMTGGRTKGSGHVYEGVKLATELAIPGNIAKRLTLGALELAQESPLIVEVLKKIGGTGTKTLAGAGAAGAAMHEAQEEGAGVVGTLASGVGGAAAVEGALSLNPKTIGKAGLRITGKVLGVGEKNMDKKAIESGKRIKVDIPMSAASDSSQVAMANQTLAHTPFLSKSIQSVKDKAHAQYRDAYQNLLNEISPELSVPFNEAVEGIYAKTNQLFRPHDKIDFSDAVKAAEDILARTESATYSKPTIAVRKHAMDVLEFAGKDDYLLNALKNESYFKTATSANKEQMIKALRSSQQNPENIEKMASSVLRTKIELNKIMKDKDIFTRADKDSLDLLKDLQKGLRKSLSRYGNTQNKEWMQEFTKAEKEYAQIAKRRDLENLLDEVIHVEKTDSPHYGKLIDIFSKKQYKGELVNALGSEQYGKVKDFLNVAKAMHGINKRIPNPSGTAVMTLLQTAISGIGTALTTGSLPMGALGASASWGGLGVVYGLILSTPKATELAMKFAQKPSESLASQFNALLRENTGLGIQEILKYQQQDQEKSSQK</sequence>
<reference evidence="2" key="1">
    <citation type="submission" date="2024-02" db="EMBL/GenBank/DDBJ databases">
        <authorList>
            <consortium name="ELIXIR-Norway"/>
            <consortium name="Elixir Norway"/>
        </authorList>
    </citation>
    <scope>NUCLEOTIDE SEQUENCE</scope>
</reference>
<feature type="region of interest" description="Disordered" evidence="1">
    <location>
        <begin position="27"/>
        <end position="57"/>
    </location>
</feature>
<evidence type="ECO:0000313" key="3">
    <source>
        <dbReference type="Proteomes" id="UP001497444"/>
    </source>
</evidence>
<name>A0ABP0VGH0_9BRYO</name>
<comment type="caution">
    <text evidence="2">The sequence shown here is derived from an EMBL/GenBank/DDBJ whole genome shotgun (WGS) entry which is preliminary data.</text>
</comment>
<dbReference type="EMBL" id="CAXAQS010000891">
    <property type="protein sequence ID" value="CAK9253550.1"/>
    <property type="molecule type" value="Genomic_DNA"/>
</dbReference>
<proteinExistence type="predicted"/>
<evidence type="ECO:0000256" key="1">
    <source>
        <dbReference type="SAM" id="MobiDB-lite"/>
    </source>
</evidence>
<keyword evidence="3" id="KW-1185">Reference proteome</keyword>
<feature type="compositionally biased region" description="Polar residues" evidence="1">
    <location>
        <begin position="35"/>
        <end position="48"/>
    </location>
</feature>
<organism evidence="2 3">
    <name type="scientific">Sphagnum jensenii</name>
    <dbReference type="NCBI Taxonomy" id="128206"/>
    <lineage>
        <taxon>Eukaryota</taxon>
        <taxon>Viridiplantae</taxon>
        <taxon>Streptophyta</taxon>
        <taxon>Embryophyta</taxon>
        <taxon>Bryophyta</taxon>
        <taxon>Sphagnophytina</taxon>
        <taxon>Sphagnopsida</taxon>
        <taxon>Sphagnales</taxon>
        <taxon>Sphagnaceae</taxon>
        <taxon>Sphagnum</taxon>
    </lineage>
</organism>
<accession>A0ABP0VGH0</accession>
<dbReference type="Proteomes" id="UP001497444">
    <property type="component" value="Unassembled WGS sequence"/>
</dbReference>